<reference evidence="6 7" key="1">
    <citation type="journal article" date="2015" name="Genome Announc.">
        <title>Complete Genome Sequence of Spiroplasma litorale TN-1T (DSM 21781), a Bacterium Isolated from a Green-Eyed Horsefly (Tabanus nigrovittatus).</title>
        <authorList>
            <person name="Lo W.S."/>
            <person name="Lai Y.C."/>
            <person name="Lien Y.W."/>
            <person name="Wang T.H."/>
            <person name="Kuo C.H."/>
        </authorList>
    </citation>
    <scope>NUCLEOTIDE SEQUENCE [LARGE SCALE GENOMIC DNA]</scope>
    <source>
        <strain evidence="6 7">TN-1</strain>
    </source>
</reference>
<dbReference type="RefSeq" id="WP_075058414.1">
    <property type="nucleotide sequence ID" value="NZ_CP012357.1"/>
</dbReference>
<dbReference type="Pfam" id="PF02646">
    <property type="entry name" value="RmuC"/>
    <property type="match status" value="1"/>
</dbReference>
<keyword evidence="4" id="KW-0233">DNA recombination</keyword>
<accession>A0A0K1W2L5</accession>
<dbReference type="OrthoDB" id="370725at2"/>
<keyword evidence="3" id="KW-0175">Coiled coil</keyword>
<dbReference type="PATRIC" id="fig|216942.3.peg.705"/>
<dbReference type="STRING" id="216942.SLITO_v1c06950"/>
<keyword evidence="5" id="KW-1133">Transmembrane helix</keyword>
<comment type="similarity">
    <text evidence="2">Belongs to the RmuC family.</text>
</comment>
<evidence type="ECO:0000313" key="7">
    <source>
        <dbReference type="Proteomes" id="UP000067476"/>
    </source>
</evidence>
<dbReference type="InterPro" id="IPR003798">
    <property type="entry name" value="DNA_recombination_RmuC"/>
</dbReference>
<dbReference type="AlphaFoldDB" id="A0A0K1W2L5"/>
<protein>
    <submittedName>
        <fullName evidence="6">DNA recombination protein RmuC</fullName>
    </submittedName>
</protein>
<evidence type="ECO:0000313" key="6">
    <source>
        <dbReference type="EMBL" id="AKX34322.1"/>
    </source>
</evidence>
<dbReference type="KEGG" id="sll:SLITO_v1c06950"/>
<gene>
    <name evidence="6" type="primary">rmuC</name>
    <name evidence="6" type="ORF">SLITO_v1c06950</name>
</gene>
<evidence type="ECO:0000256" key="5">
    <source>
        <dbReference type="SAM" id="Phobius"/>
    </source>
</evidence>
<evidence type="ECO:0000256" key="1">
    <source>
        <dbReference type="ARBA" id="ARBA00003416"/>
    </source>
</evidence>
<keyword evidence="5" id="KW-0812">Transmembrane</keyword>
<organism evidence="6 7">
    <name type="scientific">Spiroplasma litorale</name>
    <dbReference type="NCBI Taxonomy" id="216942"/>
    <lineage>
        <taxon>Bacteria</taxon>
        <taxon>Bacillati</taxon>
        <taxon>Mycoplasmatota</taxon>
        <taxon>Mollicutes</taxon>
        <taxon>Entomoplasmatales</taxon>
        <taxon>Spiroplasmataceae</taxon>
        <taxon>Spiroplasma</taxon>
    </lineage>
</organism>
<dbReference type="PANTHER" id="PTHR30563">
    <property type="entry name" value="DNA RECOMBINATION PROTEIN RMUC"/>
    <property type="match status" value="1"/>
</dbReference>
<sequence length="377" mass="43810">MEIILIILVSILMLLFITFFILFLLKKNNVKIEGIDKNDIELLKKEIELKNEKILSEQKSIINQTEKDLTNLINAVYSESNKNLNNVDNKVRDFILNQTNDTRKKLEDSKKDLETWLTKLNDHTLPISQVKDKVDRLDNLLSQNNKAGRAGEYLLERILSNIVGNSKSDNIIYKKQYTLQKKSSENKNLIVDLFIEGSSQNFVNIPVDAKFPFNAYEKLTSTKINSNEYKVANSQFILDCKKRITETAKYVSDEDKTVYAIMFIPSESIFYYLTDNHDLIDFAFKNKVIIAGPSTLMAIINSVDRYMSLFDSISSYDKKIDILDKAIKYIDNYDEVISNTFSLIEKLYEEYKKINTKETSLRKIYNKLLKENNIEVE</sequence>
<dbReference type="GO" id="GO:0006310">
    <property type="term" value="P:DNA recombination"/>
    <property type="evidence" value="ECO:0007669"/>
    <property type="project" value="UniProtKB-KW"/>
</dbReference>
<evidence type="ECO:0000256" key="4">
    <source>
        <dbReference type="ARBA" id="ARBA00023172"/>
    </source>
</evidence>
<dbReference type="Proteomes" id="UP000067476">
    <property type="component" value="Chromosome"/>
</dbReference>
<evidence type="ECO:0000256" key="3">
    <source>
        <dbReference type="ARBA" id="ARBA00023054"/>
    </source>
</evidence>
<evidence type="ECO:0000256" key="2">
    <source>
        <dbReference type="ARBA" id="ARBA00009840"/>
    </source>
</evidence>
<comment type="function">
    <text evidence="1">Involved in DNA recombination.</text>
</comment>
<dbReference type="EMBL" id="CP012357">
    <property type="protein sequence ID" value="AKX34322.1"/>
    <property type="molecule type" value="Genomic_DNA"/>
</dbReference>
<name>A0A0K1W2L5_9MOLU</name>
<keyword evidence="5" id="KW-0472">Membrane</keyword>
<dbReference type="PANTHER" id="PTHR30563:SF0">
    <property type="entry name" value="DNA RECOMBINATION PROTEIN RMUC"/>
    <property type="match status" value="1"/>
</dbReference>
<proteinExistence type="inferred from homology"/>
<keyword evidence="7" id="KW-1185">Reference proteome</keyword>
<feature type="transmembrane region" description="Helical" evidence="5">
    <location>
        <begin position="6"/>
        <end position="25"/>
    </location>
</feature>